<proteinExistence type="predicted"/>
<dbReference type="InterPro" id="IPR052728">
    <property type="entry name" value="O2_lipid_transport_reg"/>
</dbReference>
<keyword evidence="1" id="KW-0472">Membrane</keyword>
<accession>A0AA88XFK2</accession>
<keyword evidence="1" id="KW-0812">Transmembrane</keyword>
<keyword evidence="1" id="KW-1133">Transmembrane helix</keyword>
<keyword evidence="4" id="KW-1185">Reference proteome</keyword>
<dbReference type="GO" id="GO:0016747">
    <property type="term" value="F:acyltransferase activity, transferring groups other than amino-acyl groups"/>
    <property type="evidence" value="ECO:0007669"/>
    <property type="project" value="InterPro"/>
</dbReference>
<feature type="transmembrane region" description="Helical" evidence="1">
    <location>
        <begin position="340"/>
        <end position="362"/>
    </location>
</feature>
<sequence>MRVLSMWWVILGHTYVFTGTFLNNGLDAAMTLPGRWTFQPILQGTLSVDTFFFMSGLLVAYITLKKMAESEGRLNWIMFYFHRFWRLTPTYALFILIWAELYRHFIKGPLEIMFNKGGNFRTLLELCQDKWWTNLLYINNFYPNYGDVNQQCMGWSWYLANDMQFFILSPIFIILLYRWRRAGIVVTIATIACCIIARAVTVYELGIYIPSVQTPTKHVNDGYAKGSRPLYDKPYTRIAPYMVGMLLGYILQRTDCRVRVHKVFFLIGWCLAMALGLSVTYGLLDYSEHPHQGSMFASIMYISLDRFVWSLACAWVVFACSTGNGGLINDILSWKAWAPLGRLTYCAYIVHPAVLFYFLFNLKSTIHYDDNIGAFRFVGNMVMSYMVAYVYSMLIEAPMLGLERLVFRRR</sequence>
<feature type="transmembrane region" description="Helical" evidence="1">
    <location>
        <begin position="234"/>
        <end position="251"/>
    </location>
</feature>
<feature type="transmembrane region" description="Helical" evidence="1">
    <location>
        <begin position="155"/>
        <end position="177"/>
    </location>
</feature>
<feature type="transmembrane region" description="Helical" evidence="1">
    <location>
        <begin position="46"/>
        <end position="64"/>
    </location>
</feature>
<feature type="transmembrane region" description="Helical" evidence="1">
    <location>
        <begin position="7"/>
        <end position="26"/>
    </location>
</feature>
<reference evidence="3" key="1">
    <citation type="submission" date="2019-08" db="EMBL/GenBank/DDBJ databases">
        <title>The improved chromosome-level genome for the pearl oyster Pinctada fucata martensii using PacBio sequencing and Hi-C.</title>
        <authorList>
            <person name="Zheng Z."/>
        </authorList>
    </citation>
    <scope>NUCLEOTIDE SEQUENCE</scope>
    <source>
        <strain evidence="3">ZZ-2019</strain>
        <tissue evidence="3">Adductor muscle</tissue>
    </source>
</reference>
<feature type="transmembrane region" description="Helical" evidence="1">
    <location>
        <begin position="84"/>
        <end position="105"/>
    </location>
</feature>
<comment type="caution">
    <text evidence="3">The sequence shown here is derived from an EMBL/GenBank/DDBJ whole genome shotgun (WGS) entry which is preliminary data.</text>
</comment>
<dbReference type="PANTHER" id="PTHR11161:SF0">
    <property type="entry name" value="O-ACYLTRANSFERASE LIKE PROTEIN"/>
    <property type="match status" value="1"/>
</dbReference>
<dbReference type="EMBL" id="VSWD01000013">
    <property type="protein sequence ID" value="KAK3084394.1"/>
    <property type="molecule type" value="Genomic_DNA"/>
</dbReference>
<feature type="transmembrane region" description="Helical" evidence="1">
    <location>
        <begin position="382"/>
        <end position="402"/>
    </location>
</feature>
<name>A0AA88XFK2_PINIB</name>
<feature type="transmembrane region" description="Helical" evidence="1">
    <location>
        <begin position="184"/>
        <end position="209"/>
    </location>
</feature>
<dbReference type="AlphaFoldDB" id="A0AA88XFK2"/>
<evidence type="ECO:0000313" key="4">
    <source>
        <dbReference type="Proteomes" id="UP001186944"/>
    </source>
</evidence>
<evidence type="ECO:0000259" key="2">
    <source>
        <dbReference type="Pfam" id="PF01757"/>
    </source>
</evidence>
<evidence type="ECO:0000256" key="1">
    <source>
        <dbReference type="SAM" id="Phobius"/>
    </source>
</evidence>
<dbReference type="InterPro" id="IPR002656">
    <property type="entry name" value="Acyl_transf_3_dom"/>
</dbReference>
<gene>
    <name evidence="3" type="ORF">FSP39_012849</name>
</gene>
<feature type="domain" description="Acyltransferase 3" evidence="2">
    <location>
        <begin position="1"/>
        <end position="389"/>
    </location>
</feature>
<dbReference type="Proteomes" id="UP001186944">
    <property type="component" value="Unassembled WGS sequence"/>
</dbReference>
<dbReference type="Pfam" id="PF01757">
    <property type="entry name" value="Acyl_transf_3"/>
    <property type="match status" value="1"/>
</dbReference>
<feature type="transmembrane region" description="Helical" evidence="1">
    <location>
        <begin position="307"/>
        <end position="328"/>
    </location>
</feature>
<organism evidence="3 4">
    <name type="scientific">Pinctada imbricata</name>
    <name type="common">Atlantic pearl-oyster</name>
    <name type="synonym">Pinctada martensii</name>
    <dbReference type="NCBI Taxonomy" id="66713"/>
    <lineage>
        <taxon>Eukaryota</taxon>
        <taxon>Metazoa</taxon>
        <taxon>Spiralia</taxon>
        <taxon>Lophotrochozoa</taxon>
        <taxon>Mollusca</taxon>
        <taxon>Bivalvia</taxon>
        <taxon>Autobranchia</taxon>
        <taxon>Pteriomorphia</taxon>
        <taxon>Pterioida</taxon>
        <taxon>Pterioidea</taxon>
        <taxon>Pteriidae</taxon>
        <taxon>Pinctada</taxon>
    </lineage>
</organism>
<dbReference type="PANTHER" id="PTHR11161">
    <property type="entry name" value="O-ACYLTRANSFERASE"/>
    <property type="match status" value="1"/>
</dbReference>
<evidence type="ECO:0000313" key="3">
    <source>
        <dbReference type="EMBL" id="KAK3084394.1"/>
    </source>
</evidence>
<feature type="transmembrane region" description="Helical" evidence="1">
    <location>
        <begin position="263"/>
        <end position="284"/>
    </location>
</feature>
<protein>
    <recommendedName>
        <fullName evidence="2">Acyltransferase 3 domain-containing protein</fullName>
    </recommendedName>
</protein>